<dbReference type="Proteomes" id="UP000324585">
    <property type="component" value="Unassembled WGS sequence"/>
</dbReference>
<keyword evidence="1" id="KW-0694">RNA-binding</keyword>
<feature type="domain" description="RDRP core" evidence="2">
    <location>
        <begin position="294"/>
        <end position="363"/>
    </location>
</feature>
<feature type="domain" description="RDRP core" evidence="2">
    <location>
        <begin position="472"/>
        <end position="674"/>
    </location>
</feature>
<dbReference type="GO" id="GO:0003968">
    <property type="term" value="F:RNA-directed RNA polymerase activity"/>
    <property type="evidence" value="ECO:0007669"/>
    <property type="project" value="UniProtKB-KW"/>
</dbReference>
<dbReference type="OrthoDB" id="425733at2759"/>
<protein>
    <recommendedName>
        <fullName evidence="1">RNA-dependent RNA polymerase</fullName>
        <ecNumber evidence="1">2.7.7.48</ecNumber>
    </recommendedName>
</protein>
<dbReference type="GO" id="GO:0003723">
    <property type="term" value="F:RNA binding"/>
    <property type="evidence" value="ECO:0007669"/>
    <property type="project" value="UniProtKB-KW"/>
</dbReference>
<evidence type="ECO:0000313" key="4">
    <source>
        <dbReference type="Proteomes" id="UP000324585"/>
    </source>
</evidence>
<keyword evidence="1" id="KW-0696">RNA-directed RNA polymerase</keyword>
<evidence type="ECO:0000259" key="2">
    <source>
        <dbReference type="Pfam" id="PF05183"/>
    </source>
</evidence>
<evidence type="ECO:0000313" key="3">
    <source>
        <dbReference type="EMBL" id="KAA8495919.1"/>
    </source>
</evidence>
<comment type="catalytic activity">
    <reaction evidence="1">
        <text>RNA(n) + a ribonucleoside 5'-triphosphate = RNA(n+1) + diphosphate</text>
        <dbReference type="Rhea" id="RHEA:21248"/>
        <dbReference type="Rhea" id="RHEA-COMP:14527"/>
        <dbReference type="Rhea" id="RHEA-COMP:17342"/>
        <dbReference type="ChEBI" id="CHEBI:33019"/>
        <dbReference type="ChEBI" id="CHEBI:61557"/>
        <dbReference type="ChEBI" id="CHEBI:140395"/>
        <dbReference type="EC" id="2.7.7.48"/>
    </reaction>
</comment>
<gene>
    <name evidence="3" type="ORF">FVE85_2074</name>
</gene>
<reference evidence="4" key="1">
    <citation type="journal article" date="2019" name="Nat. Commun.">
        <title>Expansion of phycobilisome linker gene families in mesophilic red algae.</title>
        <authorList>
            <person name="Lee J."/>
            <person name="Kim D."/>
            <person name="Bhattacharya D."/>
            <person name="Yoon H.S."/>
        </authorList>
    </citation>
    <scope>NUCLEOTIDE SEQUENCE [LARGE SCALE GENOMIC DNA]</scope>
    <source>
        <strain evidence="4">CCMP 1328</strain>
    </source>
</reference>
<accession>A0A5J4YWG6</accession>
<dbReference type="AlphaFoldDB" id="A0A5J4YWG6"/>
<dbReference type="EC" id="2.7.7.48" evidence="1"/>
<dbReference type="EMBL" id="VRMN01000003">
    <property type="protein sequence ID" value="KAA8495919.1"/>
    <property type="molecule type" value="Genomic_DNA"/>
</dbReference>
<comment type="similarity">
    <text evidence="1">Belongs to the RdRP family.</text>
</comment>
<keyword evidence="1" id="KW-0548">Nucleotidyltransferase</keyword>
<dbReference type="InterPro" id="IPR057596">
    <property type="entry name" value="RDRP_core"/>
</dbReference>
<organism evidence="3 4">
    <name type="scientific">Porphyridium purpureum</name>
    <name type="common">Red alga</name>
    <name type="synonym">Porphyridium cruentum</name>
    <dbReference type="NCBI Taxonomy" id="35688"/>
    <lineage>
        <taxon>Eukaryota</taxon>
        <taxon>Rhodophyta</taxon>
        <taxon>Bangiophyceae</taxon>
        <taxon>Porphyridiales</taxon>
        <taxon>Porphyridiaceae</taxon>
        <taxon>Porphyridium</taxon>
    </lineage>
</organism>
<evidence type="ECO:0000256" key="1">
    <source>
        <dbReference type="RuleBase" id="RU363098"/>
    </source>
</evidence>
<proteinExistence type="inferred from homology"/>
<comment type="caution">
    <text evidence="3">The sequence shown here is derived from an EMBL/GenBank/DDBJ whole genome shotgun (WGS) entry which is preliminary data.</text>
</comment>
<keyword evidence="1" id="KW-0808">Transferase</keyword>
<keyword evidence="4" id="KW-1185">Reference proteome</keyword>
<name>A0A5J4YWG6_PORPP</name>
<sequence>MLWVQNTHAHCPAAVRGARQRNRLEPPEQEEHDMDLELATLERMPLRDLVSMIDAHGLDVKKNTGGSARRTKKDIAREILVGMKTTSSSVSEEGALQATSARVPVPTSSVTRRNDADEIKGLLRLKVSELRELIVAENLPVSKATGGPSRRTKDHIAHDIVEARRQLSRHDHDESCECLAHRPGAVPRKPAWQLQGQYPEQVKNLEEQYGGFQISCTHLQKSENGCFLTLFFGHRAIRIFETCSGTKEAPAVKIKENGMTYELVSSKQHQHMTGPFLDLLCDDFEVEEHPMTALDGVTLMEDGCGTISDAFLEERLGMSAHAAARLVCIQVRVVAPRLGVFKGVLMRRPGSGKILLSPSMRKVGPSVMKSNAADWAMLLVTSGGIAPSQTNVTIGRFLSPRSEHEEKHSPVPEIVRKPISDMIGDALRASGVHSNLVSDSSRRHDAYLMGAGQPVTGFPPGVVYVTGLNTTMYASDHVLVTRIPVTQLSDLRLLPCLTTRPCDMSVEDWDWLESLPFGALIFSSAVDGIEHTKPIPEMIGGGDLDGDLYFVCWDAMVVRAFQPNNEQPEYRAPTHFAGITNELRSPNEPTSQTTEGTWLTKVQAHLRSPEVLAESSDIGKVYAAWKRLRLQKIKELGDERAAWNHPDVTALAQAYVQTLERGKHGGIIKLPDHLKSITK</sequence>
<dbReference type="Pfam" id="PF05183">
    <property type="entry name" value="RdRP"/>
    <property type="match status" value="2"/>
</dbReference>